<evidence type="ECO:0000256" key="6">
    <source>
        <dbReference type="ARBA" id="ARBA00023242"/>
    </source>
</evidence>
<feature type="compositionally biased region" description="Basic and acidic residues" evidence="12">
    <location>
        <begin position="187"/>
        <end position="212"/>
    </location>
</feature>
<dbReference type="SMART" id="SM00195">
    <property type="entry name" value="DSPc"/>
    <property type="match status" value="1"/>
</dbReference>
<reference evidence="15" key="3">
    <citation type="submission" date="2025-09" db="UniProtKB">
        <authorList>
            <consortium name="Ensembl"/>
        </authorList>
    </citation>
    <scope>IDENTIFICATION</scope>
</reference>
<keyword evidence="3" id="KW-0378">Hydrolase</keyword>
<dbReference type="Pfam" id="PF00782">
    <property type="entry name" value="DSPc"/>
    <property type="match status" value="1"/>
</dbReference>
<evidence type="ECO:0000256" key="8">
    <source>
        <dbReference type="ARBA" id="ARBA00065987"/>
    </source>
</evidence>
<organism evidence="15 16">
    <name type="scientific">Gouania willdenowi</name>
    <name type="common">Blunt-snouted clingfish</name>
    <name type="synonym">Lepadogaster willdenowi</name>
    <dbReference type="NCBI Taxonomy" id="441366"/>
    <lineage>
        <taxon>Eukaryota</taxon>
        <taxon>Metazoa</taxon>
        <taxon>Chordata</taxon>
        <taxon>Craniata</taxon>
        <taxon>Vertebrata</taxon>
        <taxon>Euteleostomi</taxon>
        <taxon>Actinopterygii</taxon>
        <taxon>Neopterygii</taxon>
        <taxon>Teleostei</taxon>
        <taxon>Neoteleostei</taxon>
        <taxon>Acanthomorphata</taxon>
        <taxon>Ovalentaria</taxon>
        <taxon>Blenniimorphae</taxon>
        <taxon>Blenniiformes</taxon>
        <taxon>Gobiesocoidei</taxon>
        <taxon>Gobiesocidae</taxon>
        <taxon>Gobiesocinae</taxon>
        <taxon>Gouania</taxon>
    </lineage>
</organism>
<evidence type="ECO:0000256" key="4">
    <source>
        <dbReference type="ARBA" id="ARBA00022884"/>
    </source>
</evidence>
<keyword evidence="6" id="KW-0539">Nucleus</keyword>
<keyword evidence="4" id="KW-0694">RNA-binding</keyword>
<comment type="subcellular location">
    <subcellularLocation>
        <location evidence="1">Nucleus</location>
    </subcellularLocation>
</comment>
<reference evidence="15" key="2">
    <citation type="submission" date="2025-08" db="UniProtKB">
        <authorList>
            <consortium name="Ensembl"/>
        </authorList>
    </citation>
    <scope>IDENTIFICATION</scope>
</reference>
<dbReference type="FunFam" id="3.90.190.10:FF:000064">
    <property type="entry name" value="RNA/RNP complex-1-interacting phosphatase homolog"/>
    <property type="match status" value="1"/>
</dbReference>
<comment type="subunit">
    <text evidence="8">Monomer. May interact with SFRS7 and SFRS9/SRP30C.</text>
</comment>
<evidence type="ECO:0000256" key="5">
    <source>
        <dbReference type="ARBA" id="ARBA00022912"/>
    </source>
</evidence>
<feature type="region of interest" description="Disordered" evidence="12">
    <location>
        <begin position="172"/>
        <end position="222"/>
    </location>
</feature>
<dbReference type="InterPro" id="IPR016130">
    <property type="entry name" value="Tyr_Pase_AS"/>
</dbReference>
<evidence type="ECO:0000256" key="10">
    <source>
        <dbReference type="ARBA" id="ARBA00076572"/>
    </source>
</evidence>
<name>A0A8C5DYF6_GOUWI</name>
<dbReference type="PROSITE" id="PS50054">
    <property type="entry name" value="TYR_PHOSPHATASE_DUAL"/>
    <property type="match status" value="1"/>
</dbReference>
<dbReference type="InterPro" id="IPR000340">
    <property type="entry name" value="Dual-sp_phosphatase_cat-dom"/>
</dbReference>
<evidence type="ECO:0000256" key="9">
    <source>
        <dbReference type="ARBA" id="ARBA00068666"/>
    </source>
</evidence>
<evidence type="ECO:0000256" key="7">
    <source>
        <dbReference type="ARBA" id="ARBA00054725"/>
    </source>
</evidence>
<evidence type="ECO:0000256" key="11">
    <source>
        <dbReference type="ARBA" id="ARBA00080235"/>
    </source>
</evidence>
<evidence type="ECO:0000259" key="13">
    <source>
        <dbReference type="PROSITE" id="PS50054"/>
    </source>
</evidence>
<feature type="compositionally biased region" description="Low complexity" evidence="12">
    <location>
        <begin position="279"/>
        <end position="294"/>
    </location>
</feature>
<comment type="function">
    <text evidence="7">Possesses RNA 5'-triphosphatase and diphosphatase activities, but displays a poor protein-tyrosine phosphatase activity. In addition, has phosphatase activity with ATP, ADP and O-methylfluorescein phosphate (in vitro). Binds to RNA. May participate in nuclear mRNA metabolism.</text>
</comment>
<sequence>MSRHQSRGGIPDRWLDYSAVGKRLAGTRFIAFKVPLKQALSQQLSPDESFGFSELLENMKEQKQQLGLIIDLTFTHRYYSPQDFPDFLSWVKMKTAGHEVPSDRVILNFKRIVRRFIRENQDNDLLIGVHCTHGLNRTGYLICRYLIDVDHMNPNEALQLFESSRGHHIERDNYLRDLRTGPRRSNHGIEEGGAELRPRRGEQVEERHRDRLPASLPPDPAHLLQQPQWRAMPRDPLPQHRHWHPQHQNQYPQYVYQPPQHQDPAYVYQLPQHHNHYSQYAQQHHQNQYQQYQYRHPPSWSRLDRRSRHVRGSDRRESDGDGDGGRHRRGFNPL</sequence>
<dbReference type="Gene3D" id="3.90.190.10">
    <property type="entry name" value="Protein tyrosine phosphatase superfamily"/>
    <property type="match status" value="1"/>
</dbReference>
<evidence type="ECO:0000256" key="12">
    <source>
        <dbReference type="SAM" id="MobiDB-lite"/>
    </source>
</evidence>
<protein>
    <recommendedName>
        <fullName evidence="9">RNA/RNP complex-1-interacting phosphatase</fullName>
    </recommendedName>
    <alternativeName>
        <fullName evidence="10">Dual specificity protein phosphatase 11</fullName>
    </alternativeName>
    <alternativeName>
        <fullName evidence="11">Phosphatase that interacts with RNA/RNP complex 1</fullName>
    </alternativeName>
</protein>
<evidence type="ECO:0000256" key="1">
    <source>
        <dbReference type="ARBA" id="ARBA00004123"/>
    </source>
</evidence>
<dbReference type="OrthoDB" id="428974at2759"/>
<dbReference type="GO" id="GO:0005634">
    <property type="term" value="C:nucleus"/>
    <property type="evidence" value="ECO:0007669"/>
    <property type="project" value="UniProtKB-SubCell"/>
</dbReference>
<dbReference type="InterPro" id="IPR000387">
    <property type="entry name" value="Tyr_Pase_dom"/>
</dbReference>
<feature type="compositionally biased region" description="Basic and acidic residues" evidence="12">
    <location>
        <begin position="311"/>
        <end position="325"/>
    </location>
</feature>
<accession>A0A8C5DYF6</accession>
<comment type="similarity">
    <text evidence="2">Belongs to the protein-tyrosine phosphatase family. Non-receptor class dual specificity subfamily.</text>
</comment>
<keyword evidence="5" id="KW-0904">Protein phosphatase</keyword>
<gene>
    <name evidence="15" type="primary">dusp11</name>
</gene>
<dbReference type="PROSITE" id="PS00383">
    <property type="entry name" value="TYR_PHOSPHATASE_1"/>
    <property type="match status" value="1"/>
</dbReference>
<dbReference type="InterPro" id="IPR020422">
    <property type="entry name" value="TYR_PHOSPHATASE_DUAL_dom"/>
</dbReference>
<dbReference type="Proteomes" id="UP000694680">
    <property type="component" value="Chromosome 12"/>
</dbReference>
<dbReference type="CTD" id="8446"/>
<evidence type="ECO:0000256" key="2">
    <source>
        <dbReference type="ARBA" id="ARBA00008601"/>
    </source>
</evidence>
<dbReference type="AlphaFoldDB" id="A0A8C5DYF6"/>
<dbReference type="GO" id="GO:0003723">
    <property type="term" value="F:RNA binding"/>
    <property type="evidence" value="ECO:0007669"/>
    <property type="project" value="UniProtKB-KW"/>
</dbReference>
<evidence type="ECO:0000259" key="14">
    <source>
        <dbReference type="PROSITE" id="PS50056"/>
    </source>
</evidence>
<feature type="domain" description="Tyrosine-protein phosphatase" evidence="13">
    <location>
        <begin position="39"/>
        <end position="187"/>
    </location>
</feature>
<dbReference type="PANTHER" id="PTHR10367">
    <property type="entry name" value="MRNA-CAPPING ENZYME"/>
    <property type="match status" value="1"/>
</dbReference>
<dbReference type="GO" id="GO:0004721">
    <property type="term" value="F:phosphoprotein phosphatase activity"/>
    <property type="evidence" value="ECO:0007669"/>
    <property type="project" value="UniProtKB-KW"/>
</dbReference>
<dbReference type="PROSITE" id="PS50056">
    <property type="entry name" value="TYR_PHOSPHATASE_2"/>
    <property type="match status" value="1"/>
</dbReference>
<dbReference type="Ensembl" id="ENSGWIT00000015224.1">
    <property type="protein sequence ID" value="ENSGWIP00000013737.1"/>
    <property type="gene ID" value="ENSGWIG00000007796.1"/>
</dbReference>
<evidence type="ECO:0000256" key="3">
    <source>
        <dbReference type="ARBA" id="ARBA00022801"/>
    </source>
</evidence>
<dbReference type="PANTHER" id="PTHR10367:SF9">
    <property type="entry name" value="DUAL-SPECIFICITY PHOSPHATASE 11 (RNA_RNP COMPLEX 1-INTERACTING)"/>
    <property type="match status" value="1"/>
</dbReference>
<evidence type="ECO:0000313" key="16">
    <source>
        <dbReference type="Proteomes" id="UP000694680"/>
    </source>
</evidence>
<dbReference type="RefSeq" id="XP_028319396.1">
    <property type="nucleotide sequence ID" value="XM_028463595.1"/>
</dbReference>
<feature type="domain" description="Tyrosine specific protein phosphatases" evidence="14">
    <location>
        <begin position="107"/>
        <end position="176"/>
    </location>
</feature>
<dbReference type="SUPFAM" id="SSF52799">
    <property type="entry name" value="(Phosphotyrosine protein) phosphatases II"/>
    <property type="match status" value="1"/>
</dbReference>
<feature type="region of interest" description="Disordered" evidence="12">
    <location>
        <begin position="279"/>
        <end position="334"/>
    </location>
</feature>
<keyword evidence="16" id="KW-1185">Reference proteome</keyword>
<proteinExistence type="inferred from homology"/>
<dbReference type="InterPro" id="IPR029021">
    <property type="entry name" value="Prot-tyrosine_phosphatase-like"/>
</dbReference>
<dbReference type="GeneID" id="114473796"/>
<reference evidence="15" key="1">
    <citation type="submission" date="2020-06" db="EMBL/GenBank/DDBJ databases">
        <authorList>
            <consortium name="Wellcome Sanger Institute Data Sharing"/>
        </authorList>
    </citation>
    <scope>NUCLEOTIDE SEQUENCE [LARGE SCALE GENOMIC DNA]</scope>
</reference>
<dbReference type="InterPro" id="IPR051029">
    <property type="entry name" value="mRNA_Capping_Enz/RNA_Phosphat"/>
</dbReference>
<evidence type="ECO:0000313" key="15">
    <source>
        <dbReference type="Ensembl" id="ENSGWIP00000013737.1"/>
    </source>
</evidence>
<dbReference type="GO" id="GO:0004651">
    <property type="term" value="F:polynucleotide 5'-phosphatase activity"/>
    <property type="evidence" value="ECO:0007669"/>
    <property type="project" value="TreeGrafter"/>
</dbReference>